<keyword evidence="5" id="KW-1185">Reference proteome</keyword>
<keyword evidence="1 2" id="KW-0732">Signal</keyword>
<accession>A0A9X2A941</accession>
<evidence type="ECO:0000313" key="4">
    <source>
        <dbReference type="EMBL" id="MCH4823000.1"/>
    </source>
</evidence>
<evidence type="ECO:0000259" key="3">
    <source>
        <dbReference type="Pfam" id="PF18962"/>
    </source>
</evidence>
<feature type="domain" description="Secretion system C-terminal sorting" evidence="3">
    <location>
        <begin position="126"/>
        <end position="193"/>
    </location>
</feature>
<evidence type="ECO:0000256" key="1">
    <source>
        <dbReference type="ARBA" id="ARBA00022729"/>
    </source>
</evidence>
<gene>
    <name evidence="4" type="ORF">ML462_07415</name>
</gene>
<name>A0A9X2A941_9FLAO</name>
<proteinExistence type="predicted"/>
<sequence>MKKTFKILTLALFLLVSLNSRANDGIDLKVGDQQYLLVSLSKVEKGALLSLLGENKEIIYKDRILEEDSITRKFDFNGLPDGEYTLKLDREFHISTSVITKIKDKLIINYRSNLLIFKPLYRGDEDQVSVYLANPEKNRVEIKIFDKFGVPVGILTCNDLVIKKKLDFSEVPPGNYTVQIKTKTNNFTKTLVVG</sequence>
<dbReference type="InterPro" id="IPR026444">
    <property type="entry name" value="Secre_tail"/>
</dbReference>
<dbReference type="Pfam" id="PF18962">
    <property type="entry name" value="Por_Secre_tail"/>
    <property type="match status" value="1"/>
</dbReference>
<evidence type="ECO:0000313" key="5">
    <source>
        <dbReference type="Proteomes" id="UP001139226"/>
    </source>
</evidence>
<protein>
    <submittedName>
        <fullName evidence="4">T9SS type A sorting domain-containing protein</fullName>
    </submittedName>
</protein>
<dbReference type="Proteomes" id="UP001139226">
    <property type="component" value="Unassembled WGS sequence"/>
</dbReference>
<feature type="signal peptide" evidence="2">
    <location>
        <begin position="1"/>
        <end position="22"/>
    </location>
</feature>
<dbReference type="AlphaFoldDB" id="A0A9X2A941"/>
<evidence type="ECO:0000256" key="2">
    <source>
        <dbReference type="SAM" id="SignalP"/>
    </source>
</evidence>
<dbReference type="RefSeq" id="WP_240713172.1">
    <property type="nucleotide sequence ID" value="NZ_JAKVTV010000002.1"/>
</dbReference>
<dbReference type="EMBL" id="JAKVTV010000002">
    <property type="protein sequence ID" value="MCH4823000.1"/>
    <property type="molecule type" value="Genomic_DNA"/>
</dbReference>
<feature type="chain" id="PRO_5040966906" evidence="2">
    <location>
        <begin position="23"/>
        <end position="194"/>
    </location>
</feature>
<organism evidence="4 5">
    <name type="scientific">Christiangramia lutea</name>
    <dbReference type="NCBI Taxonomy" id="1607951"/>
    <lineage>
        <taxon>Bacteria</taxon>
        <taxon>Pseudomonadati</taxon>
        <taxon>Bacteroidota</taxon>
        <taxon>Flavobacteriia</taxon>
        <taxon>Flavobacteriales</taxon>
        <taxon>Flavobacteriaceae</taxon>
        <taxon>Christiangramia</taxon>
    </lineage>
</organism>
<dbReference type="NCBIfam" id="TIGR04183">
    <property type="entry name" value="Por_Secre_tail"/>
    <property type="match status" value="1"/>
</dbReference>
<reference evidence="4" key="1">
    <citation type="submission" date="2022-03" db="EMBL/GenBank/DDBJ databases">
        <title>Gramella crocea sp. nov., isolated from activated sludge of a seafood processing plant.</title>
        <authorList>
            <person name="Zhang X."/>
        </authorList>
    </citation>
    <scope>NUCLEOTIDE SEQUENCE</scope>
    <source>
        <strain evidence="4">YJ019</strain>
    </source>
</reference>
<comment type="caution">
    <text evidence="4">The sequence shown here is derived from an EMBL/GenBank/DDBJ whole genome shotgun (WGS) entry which is preliminary data.</text>
</comment>